<dbReference type="Proteomes" id="UP000077143">
    <property type="component" value="Chromosome"/>
</dbReference>
<evidence type="ECO:0000313" key="2">
    <source>
        <dbReference type="EMBL" id="ANE82592.1"/>
    </source>
</evidence>
<accession>A0A172UTT5</accession>
<dbReference type="EMBL" id="CP015596">
    <property type="protein sequence ID" value="ANE82592.1"/>
    <property type="molecule type" value="Genomic_DNA"/>
</dbReference>
<reference evidence="2 3" key="1">
    <citation type="submission" date="2016-05" db="EMBL/GenBank/DDBJ databases">
        <title>Complete genome sequence of a phthalic acid esters degrading Mycobacterium sp. YC-RL4.</title>
        <authorList>
            <person name="Ren L."/>
            <person name="Fan S."/>
            <person name="Ruth N."/>
            <person name="Jia Y."/>
            <person name="Wang J."/>
            <person name="Qiao C."/>
        </authorList>
    </citation>
    <scope>NUCLEOTIDE SEQUENCE [LARGE SCALE GENOMIC DNA]</scope>
    <source>
        <strain evidence="2 3">YC-RL4</strain>
    </source>
</reference>
<gene>
    <name evidence="2" type="ORF">A7U43_03070</name>
</gene>
<evidence type="ECO:0000256" key="1">
    <source>
        <dbReference type="SAM" id="Coils"/>
    </source>
</evidence>
<keyword evidence="1" id="KW-0175">Coiled coil</keyword>
<keyword evidence="3" id="KW-1185">Reference proteome</keyword>
<dbReference type="KEGG" id="madi:A7U43_03070"/>
<sequence>MRTLEHRRNSFKQALNEVRDLWQSPDSEQARNARQAAEAALQDWLTEHPGVAVHSHGGSMPEQWRGNVDGHSFYFRERHDDWHIEIDLRPTGHFSEVLNGHNIDGRTQTRRQAVQQGDIIATGTIDAEGYGTTVVQRAQFIVTTIRDHPKRTSCTHHADKLDAITAALGASVDWCPTCGIRLPAR</sequence>
<dbReference type="OrthoDB" id="4641992at2"/>
<proteinExistence type="predicted"/>
<feature type="coiled-coil region" evidence="1">
    <location>
        <begin position="1"/>
        <end position="47"/>
    </location>
</feature>
<evidence type="ECO:0000313" key="3">
    <source>
        <dbReference type="Proteomes" id="UP000077143"/>
    </source>
</evidence>
<dbReference type="AlphaFoldDB" id="A0A172UTT5"/>
<organism evidence="2 3">
    <name type="scientific">Mycobacterium adipatum</name>
    <dbReference type="NCBI Taxonomy" id="1682113"/>
    <lineage>
        <taxon>Bacteria</taxon>
        <taxon>Bacillati</taxon>
        <taxon>Actinomycetota</taxon>
        <taxon>Actinomycetes</taxon>
        <taxon>Mycobacteriales</taxon>
        <taxon>Mycobacteriaceae</taxon>
        <taxon>Mycobacterium</taxon>
    </lineage>
</organism>
<name>A0A172UTT5_9MYCO</name>
<protein>
    <submittedName>
        <fullName evidence="2">Uncharacterized protein</fullName>
    </submittedName>
</protein>